<feature type="domain" description="Histidine kinase" evidence="7">
    <location>
        <begin position="169"/>
        <end position="376"/>
    </location>
</feature>
<feature type="transmembrane region" description="Helical" evidence="6">
    <location>
        <begin position="88"/>
        <end position="108"/>
    </location>
</feature>
<dbReference type="CDD" id="cd00075">
    <property type="entry name" value="HATPase"/>
    <property type="match status" value="1"/>
</dbReference>
<keyword evidence="9" id="KW-1185">Reference proteome</keyword>
<dbReference type="Gene3D" id="1.10.287.130">
    <property type="match status" value="1"/>
</dbReference>
<evidence type="ECO:0000259" key="7">
    <source>
        <dbReference type="PROSITE" id="PS50109"/>
    </source>
</evidence>
<reference evidence="8 9" key="1">
    <citation type="submission" date="2020-08" db="EMBL/GenBank/DDBJ databases">
        <title>Genome public.</title>
        <authorList>
            <person name="Liu C."/>
            <person name="Sun Q."/>
        </authorList>
    </citation>
    <scope>NUCLEOTIDE SEQUENCE [LARGE SCALE GENOMIC DNA]</scope>
    <source>
        <strain evidence="8 9">BX10</strain>
    </source>
</reference>
<dbReference type="SUPFAM" id="SSF55874">
    <property type="entry name" value="ATPase domain of HSP90 chaperone/DNA topoisomerase II/histidine kinase"/>
    <property type="match status" value="1"/>
</dbReference>
<dbReference type="SMART" id="SM00387">
    <property type="entry name" value="HATPase_c"/>
    <property type="match status" value="1"/>
</dbReference>
<dbReference type="RefSeq" id="WP_262426885.1">
    <property type="nucleotide sequence ID" value="NZ_JACRTJ010000006.1"/>
</dbReference>
<protein>
    <recommendedName>
        <fullName evidence="2">histidine kinase</fullName>
        <ecNumber evidence="2">2.7.13.3</ecNumber>
    </recommendedName>
</protein>
<dbReference type="PRINTS" id="PR00344">
    <property type="entry name" value="BCTRLSENSOR"/>
</dbReference>
<dbReference type="EC" id="2.7.13.3" evidence="2"/>
<comment type="caution">
    <text evidence="8">The sequence shown here is derived from an EMBL/GenBank/DDBJ whole genome shotgun (WGS) entry which is preliminary data.</text>
</comment>
<dbReference type="CDD" id="cd00082">
    <property type="entry name" value="HisKA"/>
    <property type="match status" value="1"/>
</dbReference>
<dbReference type="InterPro" id="IPR036890">
    <property type="entry name" value="HATPase_C_sf"/>
</dbReference>
<name>A0ABR7NQG7_9FIRM</name>
<evidence type="ECO:0000256" key="5">
    <source>
        <dbReference type="ARBA" id="ARBA00023012"/>
    </source>
</evidence>
<keyword evidence="6" id="KW-0812">Transmembrane</keyword>
<keyword evidence="3" id="KW-0597">Phosphoprotein</keyword>
<keyword evidence="4 8" id="KW-0418">Kinase</keyword>
<dbReference type="GO" id="GO:0016301">
    <property type="term" value="F:kinase activity"/>
    <property type="evidence" value="ECO:0007669"/>
    <property type="project" value="UniProtKB-KW"/>
</dbReference>
<evidence type="ECO:0000256" key="3">
    <source>
        <dbReference type="ARBA" id="ARBA00022553"/>
    </source>
</evidence>
<sequence>MLILEPGLNVVYPKHEEEREEVRELAQECKAFISAGSWEGTEELLTKAGDTFLVNVYELPKEIPRIRYLVFFCQTSGISRWVNGAGRLVMAISLGLSLFVVVGIWIAVKNVTKQLDHLCKGAEMIGKGEFCRIGSAFELTELEWLRVSMNRMAIELEKADRVQREFFQNVSHELRNPLMSISGYAQGIEQGFLKEPGSAAHIILEESRRLTELVNRLLTLSRMENGEKTASPELLYVDEAVEDCLDRVNGLAMDKGVTLRLFSFDHEMRVWADEELLATIMDNLLTNAIRYARKNVGVEVQKGGGAVRIRVADDGEGISPEDFPHIFERCYKGKGGIFGIGLAIARTAARSMSGELMAENRAVGGAVFTCVLPAEEGRAAMEPEREDGILKGGEKE</sequence>
<evidence type="ECO:0000256" key="4">
    <source>
        <dbReference type="ARBA" id="ARBA00022777"/>
    </source>
</evidence>
<organism evidence="8 9">
    <name type="scientific">Enterocloster hominis</name>
    <name type="common">ex Liu et al. 2021</name>
    <dbReference type="NCBI Taxonomy" id="2763663"/>
    <lineage>
        <taxon>Bacteria</taxon>
        <taxon>Bacillati</taxon>
        <taxon>Bacillota</taxon>
        <taxon>Clostridia</taxon>
        <taxon>Lachnospirales</taxon>
        <taxon>Lachnospiraceae</taxon>
        <taxon>Enterocloster</taxon>
    </lineage>
</organism>
<evidence type="ECO:0000313" key="9">
    <source>
        <dbReference type="Proteomes" id="UP000647491"/>
    </source>
</evidence>
<keyword evidence="5" id="KW-0902">Two-component regulatory system</keyword>
<keyword evidence="4 8" id="KW-0808">Transferase</keyword>
<dbReference type="Pfam" id="PF02518">
    <property type="entry name" value="HATPase_c"/>
    <property type="match status" value="1"/>
</dbReference>
<dbReference type="SMART" id="SM00388">
    <property type="entry name" value="HisKA"/>
    <property type="match status" value="1"/>
</dbReference>
<dbReference type="InterPro" id="IPR003594">
    <property type="entry name" value="HATPase_dom"/>
</dbReference>
<dbReference type="InterPro" id="IPR036097">
    <property type="entry name" value="HisK_dim/P_sf"/>
</dbReference>
<keyword evidence="6" id="KW-0472">Membrane</keyword>
<keyword evidence="6" id="KW-1133">Transmembrane helix</keyword>
<dbReference type="SUPFAM" id="SSF47384">
    <property type="entry name" value="Homodimeric domain of signal transducing histidine kinase"/>
    <property type="match status" value="1"/>
</dbReference>
<dbReference type="PANTHER" id="PTHR43547:SF2">
    <property type="entry name" value="HYBRID SIGNAL TRANSDUCTION HISTIDINE KINASE C"/>
    <property type="match status" value="1"/>
</dbReference>
<dbReference type="EMBL" id="JACRTJ010000006">
    <property type="protein sequence ID" value="MBC8598164.1"/>
    <property type="molecule type" value="Genomic_DNA"/>
</dbReference>
<dbReference type="Pfam" id="PF00512">
    <property type="entry name" value="HisKA"/>
    <property type="match status" value="1"/>
</dbReference>
<dbReference type="InterPro" id="IPR003661">
    <property type="entry name" value="HisK_dim/P_dom"/>
</dbReference>
<proteinExistence type="predicted"/>
<dbReference type="Proteomes" id="UP000647491">
    <property type="component" value="Unassembled WGS sequence"/>
</dbReference>
<dbReference type="PROSITE" id="PS50109">
    <property type="entry name" value="HIS_KIN"/>
    <property type="match status" value="1"/>
</dbReference>
<evidence type="ECO:0000256" key="6">
    <source>
        <dbReference type="SAM" id="Phobius"/>
    </source>
</evidence>
<accession>A0ABR7NQG7</accession>
<evidence type="ECO:0000313" key="8">
    <source>
        <dbReference type="EMBL" id="MBC8598164.1"/>
    </source>
</evidence>
<evidence type="ECO:0000256" key="2">
    <source>
        <dbReference type="ARBA" id="ARBA00012438"/>
    </source>
</evidence>
<gene>
    <name evidence="8" type="ORF">H8708_02810</name>
</gene>
<dbReference type="InterPro" id="IPR005467">
    <property type="entry name" value="His_kinase_dom"/>
</dbReference>
<evidence type="ECO:0000256" key="1">
    <source>
        <dbReference type="ARBA" id="ARBA00000085"/>
    </source>
</evidence>
<dbReference type="PANTHER" id="PTHR43547">
    <property type="entry name" value="TWO-COMPONENT HISTIDINE KINASE"/>
    <property type="match status" value="1"/>
</dbReference>
<dbReference type="InterPro" id="IPR004358">
    <property type="entry name" value="Sig_transdc_His_kin-like_C"/>
</dbReference>
<comment type="catalytic activity">
    <reaction evidence="1">
        <text>ATP + protein L-histidine = ADP + protein N-phospho-L-histidine.</text>
        <dbReference type="EC" id="2.7.13.3"/>
    </reaction>
</comment>
<dbReference type="Gene3D" id="3.30.565.10">
    <property type="entry name" value="Histidine kinase-like ATPase, C-terminal domain"/>
    <property type="match status" value="1"/>
</dbReference>